<gene>
    <name evidence="1" type="ORF">M404DRAFT_541911</name>
</gene>
<dbReference type="STRING" id="870435.A0A0C3NVP2"/>
<dbReference type="EMBL" id="KN831969">
    <property type="protein sequence ID" value="KIO04925.1"/>
    <property type="molecule type" value="Genomic_DNA"/>
</dbReference>
<keyword evidence="2" id="KW-1185">Reference proteome</keyword>
<evidence type="ECO:0000313" key="2">
    <source>
        <dbReference type="Proteomes" id="UP000054217"/>
    </source>
</evidence>
<dbReference type="InParanoid" id="A0A0C3NVP2"/>
<protein>
    <submittedName>
        <fullName evidence="1">Uncharacterized protein</fullName>
    </submittedName>
</protein>
<organism evidence="1 2">
    <name type="scientific">Pisolithus tinctorius Marx 270</name>
    <dbReference type="NCBI Taxonomy" id="870435"/>
    <lineage>
        <taxon>Eukaryota</taxon>
        <taxon>Fungi</taxon>
        <taxon>Dikarya</taxon>
        <taxon>Basidiomycota</taxon>
        <taxon>Agaricomycotina</taxon>
        <taxon>Agaricomycetes</taxon>
        <taxon>Agaricomycetidae</taxon>
        <taxon>Boletales</taxon>
        <taxon>Sclerodermatineae</taxon>
        <taxon>Pisolithaceae</taxon>
        <taxon>Pisolithus</taxon>
    </lineage>
</organism>
<evidence type="ECO:0000313" key="1">
    <source>
        <dbReference type="EMBL" id="KIO04925.1"/>
    </source>
</evidence>
<accession>A0A0C3NVP2</accession>
<sequence length="316" mass="35970">YKEGKIQSVHHSCLHFKPLLLGFGPVHAWRAWAFERYNYLLQQTKTNMRFGKLELTFMNDACRAANLASLLTDSNMSPELKDLWPAFQKAFLSDRRGTHLSDSLAFAEQGGRNIVMNIAKSSGRQAAQHALLLPLALKQIEAESPQDIIWCDKLQKDGLVYQPKDQSHHDSNAIVRLQSPLDSQDHVAAQIIAMFKEVTTRNIFVIVARYHPLRQADAAHDRYRQFGIVAGRLYYAQTLPPSIIHATDLVTLFAMTPFKFASIKDPVIHILPLYKASLIPGGEMHADDRFYNHSGLTWHHSSMMSQDEFNPHSWRV</sequence>
<dbReference type="OrthoDB" id="3247418at2759"/>
<feature type="non-terminal residue" evidence="1">
    <location>
        <position position="1"/>
    </location>
</feature>
<dbReference type="Proteomes" id="UP000054217">
    <property type="component" value="Unassembled WGS sequence"/>
</dbReference>
<dbReference type="HOGENOM" id="CLU_881554_0_0_1"/>
<name>A0A0C3NVP2_PISTI</name>
<reference evidence="1 2" key="1">
    <citation type="submission" date="2014-04" db="EMBL/GenBank/DDBJ databases">
        <authorList>
            <consortium name="DOE Joint Genome Institute"/>
            <person name="Kuo A."/>
            <person name="Kohler A."/>
            <person name="Costa M.D."/>
            <person name="Nagy L.G."/>
            <person name="Floudas D."/>
            <person name="Copeland A."/>
            <person name="Barry K.W."/>
            <person name="Cichocki N."/>
            <person name="Veneault-Fourrey C."/>
            <person name="LaButti K."/>
            <person name="Lindquist E.A."/>
            <person name="Lipzen A."/>
            <person name="Lundell T."/>
            <person name="Morin E."/>
            <person name="Murat C."/>
            <person name="Sun H."/>
            <person name="Tunlid A."/>
            <person name="Henrissat B."/>
            <person name="Grigoriev I.V."/>
            <person name="Hibbett D.S."/>
            <person name="Martin F."/>
            <person name="Nordberg H.P."/>
            <person name="Cantor M.N."/>
            <person name="Hua S.X."/>
        </authorList>
    </citation>
    <scope>NUCLEOTIDE SEQUENCE [LARGE SCALE GENOMIC DNA]</scope>
    <source>
        <strain evidence="1 2">Marx 270</strain>
    </source>
</reference>
<reference evidence="2" key="2">
    <citation type="submission" date="2015-01" db="EMBL/GenBank/DDBJ databases">
        <title>Evolutionary Origins and Diversification of the Mycorrhizal Mutualists.</title>
        <authorList>
            <consortium name="DOE Joint Genome Institute"/>
            <consortium name="Mycorrhizal Genomics Consortium"/>
            <person name="Kohler A."/>
            <person name="Kuo A."/>
            <person name="Nagy L.G."/>
            <person name="Floudas D."/>
            <person name="Copeland A."/>
            <person name="Barry K.W."/>
            <person name="Cichocki N."/>
            <person name="Veneault-Fourrey C."/>
            <person name="LaButti K."/>
            <person name="Lindquist E.A."/>
            <person name="Lipzen A."/>
            <person name="Lundell T."/>
            <person name="Morin E."/>
            <person name="Murat C."/>
            <person name="Riley R."/>
            <person name="Ohm R."/>
            <person name="Sun H."/>
            <person name="Tunlid A."/>
            <person name="Henrissat B."/>
            <person name="Grigoriev I.V."/>
            <person name="Hibbett D.S."/>
            <person name="Martin F."/>
        </authorList>
    </citation>
    <scope>NUCLEOTIDE SEQUENCE [LARGE SCALE GENOMIC DNA]</scope>
    <source>
        <strain evidence="2">Marx 270</strain>
    </source>
</reference>
<proteinExistence type="predicted"/>
<dbReference type="AlphaFoldDB" id="A0A0C3NVP2"/>